<feature type="compositionally biased region" description="Basic residues" evidence="9">
    <location>
        <begin position="478"/>
        <end position="490"/>
    </location>
</feature>
<dbReference type="CDD" id="cd09876">
    <property type="entry name" value="PIN_Nob1-like"/>
    <property type="match status" value="1"/>
</dbReference>
<feature type="domain" description="Nin one binding (NOB1) Zn-ribbon-like" evidence="10">
    <location>
        <begin position="330"/>
        <end position="402"/>
    </location>
</feature>
<dbReference type="GO" id="GO:0016787">
    <property type="term" value="F:hydrolase activity"/>
    <property type="evidence" value="ECO:0007669"/>
    <property type="project" value="UniProtKB-KW"/>
</dbReference>
<feature type="compositionally biased region" description="Low complexity" evidence="9">
    <location>
        <begin position="237"/>
        <end position="256"/>
    </location>
</feature>
<feature type="compositionally biased region" description="Low complexity" evidence="9">
    <location>
        <begin position="23"/>
        <end position="33"/>
    </location>
</feature>
<dbReference type="GO" id="GO:0005737">
    <property type="term" value="C:cytoplasm"/>
    <property type="evidence" value="ECO:0007669"/>
    <property type="project" value="UniProtKB-ARBA"/>
</dbReference>
<dbReference type="PIRSF" id="PIRSF037125">
    <property type="entry name" value="D-site_20S_pre-rRNA_nuclease"/>
    <property type="match status" value="1"/>
</dbReference>
<proteinExistence type="inferred from homology"/>
<feature type="domain" description="Ribonuclease PIN" evidence="11">
    <location>
        <begin position="62"/>
        <end position="150"/>
    </location>
</feature>
<evidence type="ECO:0000256" key="3">
    <source>
        <dbReference type="ARBA" id="ARBA00022723"/>
    </source>
</evidence>
<evidence type="ECO:0000259" key="10">
    <source>
        <dbReference type="Pfam" id="PF08772"/>
    </source>
</evidence>
<keyword evidence="4" id="KW-0378">Hydrolase</keyword>
<name>A0A7D8Z312_VANHU</name>
<dbReference type="Proteomes" id="UP000473826">
    <property type="component" value="Unassembled WGS sequence"/>
</dbReference>
<dbReference type="OrthoDB" id="446759at2759"/>
<dbReference type="SUPFAM" id="SSF144206">
    <property type="entry name" value="NOB1 zinc finger-like"/>
    <property type="match status" value="1"/>
</dbReference>
<dbReference type="PANTHER" id="PTHR12814:SF2">
    <property type="entry name" value="RNA-BINDING PROTEIN NOB1"/>
    <property type="match status" value="1"/>
</dbReference>
<evidence type="ECO:0000256" key="1">
    <source>
        <dbReference type="ARBA" id="ARBA00005858"/>
    </source>
</evidence>
<comment type="function">
    <text evidence="7">Required for the synthesis of 40S ribosome subunits. Has a role in processing 20S pre-rRNA into the mature 18S rRNA, where it is required for cleavage at the 3' end of the mature 18S rRNA (D-site). Accompanies the 20S pre-rRNA from the nucleus to the cytoplasm.</text>
</comment>
<evidence type="ECO:0000256" key="8">
    <source>
        <dbReference type="PIRSR" id="PIRSR037125-1"/>
    </source>
</evidence>
<keyword evidence="6 7" id="KW-0539">Nucleus</keyword>
<evidence type="ECO:0000313" key="13">
    <source>
        <dbReference type="Proteomes" id="UP000473826"/>
    </source>
</evidence>
<keyword evidence="3 7" id="KW-0479">Metal-binding</keyword>
<keyword evidence="5 7" id="KW-0862">Zinc</keyword>
<dbReference type="GO" id="GO:0030490">
    <property type="term" value="P:maturation of SSU-rRNA"/>
    <property type="evidence" value="ECO:0007669"/>
    <property type="project" value="TreeGrafter"/>
</dbReference>
<feature type="binding site" evidence="8">
    <location>
        <position position="343"/>
    </location>
    <ligand>
        <name>Zn(2+)</name>
        <dbReference type="ChEBI" id="CHEBI:29105"/>
    </ligand>
</feature>
<dbReference type="Gene3D" id="3.40.50.1010">
    <property type="entry name" value="5'-nuclease"/>
    <property type="match status" value="1"/>
</dbReference>
<evidence type="ECO:0000256" key="6">
    <source>
        <dbReference type="ARBA" id="ARBA00023242"/>
    </source>
</evidence>
<dbReference type="Pfam" id="PF17146">
    <property type="entry name" value="PIN_6"/>
    <property type="match status" value="1"/>
</dbReference>
<protein>
    <recommendedName>
        <fullName evidence="7">20S-pre-rRNA D-site endonuclease NOB1</fullName>
    </recommendedName>
</protein>
<gene>
    <name evidence="12" type="ORF">VHUM_03846</name>
</gene>
<evidence type="ECO:0000256" key="2">
    <source>
        <dbReference type="ARBA" id="ARBA00022722"/>
    </source>
</evidence>
<feature type="region of interest" description="Disordered" evidence="9">
    <location>
        <begin position="427"/>
        <end position="490"/>
    </location>
</feature>
<dbReference type="InterPro" id="IPR017117">
    <property type="entry name" value="Nob1_euk"/>
</dbReference>
<comment type="caution">
    <text evidence="12">The sequence shown here is derived from an EMBL/GenBank/DDBJ whole genome shotgun (WGS) entry which is preliminary data.</text>
</comment>
<dbReference type="GO" id="GO:0005730">
    <property type="term" value="C:nucleolus"/>
    <property type="evidence" value="ECO:0007669"/>
    <property type="project" value="UniProtKB-SubCell"/>
</dbReference>
<feature type="binding site" evidence="8">
    <location>
        <position position="340"/>
    </location>
    <ligand>
        <name>Zn(2+)</name>
        <dbReference type="ChEBI" id="CHEBI:29105"/>
    </ligand>
</feature>
<dbReference type="AlphaFoldDB" id="A0A7D8Z312"/>
<keyword evidence="13" id="KW-1185">Reference proteome</keyword>
<keyword evidence="2" id="KW-0540">Nuclease</keyword>
<feature type="compositionally biased region" description="Basic and acidic residues" evidence="9">
    <location>
        <begin position="428"/>
        <end position="443"/>
    </location>
</feature>
<accession>A0A7D8Z312</accession>
<reference evidence="12 13" key="1">
    <citation type="journal article" date="2019" name="PLoS Genet.">
        <title>Convergent evolution of linked mating-type loci in basidiomycete fungi.</title>
        <authorList>
            <person name="Sun S."/>
            <person name="Coelho M.A."/>
            <person name="Heitman J."/>
            <person name="Nowrousian M."/>
        </authorList>
    </citation>
    <scope>NUCLEOTIDE SEQUENCE [LARGE SCALE GENOMIC DNA]</scope>
    <source>
        <strain evidence="12 13">CBS 4282</strain>
    </source>
</reference>
<feature type="binding site" evidence="8">
    <location>
        <position position="355"/>
    </location>
    <ligand>
        <name>Zn(2+)</name>
        <dbReference type="ChEBI" id="CHEBI:29105"/>
    </ligand>
</feature>
<evidence type="ECO:0000256" key="9">
    <source>
        <dbReference type="SAM" id="MobiDB-lite"/>
    </source>
</evidence>
<dbReference type="InterPro" id="IPR039907">
    <property type="entry name" value="NOB1"/>
</dbReference>
<dbReference type="InterPro" id="IPR033411">
    <property type="entry name" value="Ribonuclease_PIN"/>
</dbReference>
<comment type="similarity">
    <text evidence="1 7">Belongs to the NOB1 family.</text>
</comment>
<dbReference type="Pfam" id="PF08772">
    <property type="entry name" value="Zn_ribbon_NOB1"/>
    <property type="match status" value="1"/>
</dbReference>
<feature type="binding site" evidence="8">
    <location>
        <position position="358"/>
    </location>
    <ligand>
        <name>Zn(2+)</name>
        <dbReference type="ChEBI" id="CHEBI:29105"/>
    </ligand>
</feature>
<feature type="region of interest" description="Disordered" evidence="9">
    <location>
        <begin position="1"/>
        <end position="55"/>
    </location>
</feature>
<comment type="subcellular location">
    <subcellularLocation>
        <location evidence="7">Nucleus</location>
        <location evidence="7">Nucleolus</location>
    </subcellularLocation>
</comment>
<dbReference type="InterPro" id="IPR036283">
    <property type="entry name" value="NOB1_Zf-like_sf"/>
</dbReference>
<dbReference type="GO" id="GO:0004521">
    <property type="term" value="F:RNA endonuclease activity"/>
    <property type="evidence" value="ECO:0007669"/>
    <property type="project" value="UniProtKB-UniRule"/>
</dbReference>
<dbReference type="GO" id="GO:0030688">
    <property type="term" value="C:preribosome, small subunit precursor"/>
    <property type="evidence" value="ECO:0007669"/>
    <property type="project" value="TreeGrafter"/>
</dbReference>
<feature type="compositionally biased region" description="Basic and acidic residues" evidence="9">
    <location>
        <begin position="173"/>
        <end position="182"/>
    </location>
</feature>
<evidence type="ECO:0000256" key="5">
    <source>
        <dbReference type="ARBA" id="ARBA00022833"/>
    </source>
</evidence>
<dbReference type="InterPro" id="IPR014881">
    <property type="entry name" value="NOB1_Zn-bd"/>
</dbReference>
<evidence type="ECO:0000259" key="11">
    <source>
        <dbReference type="Pfam" id="PF17146"/>
    </source>
</evidence>
<dbReference type="Gene3D" id="6.20.210.10">
    <property type="entry name" value="Nin one binding (NOB1), Zn-ribbon-like"/>
    <property type="match status" value="1"/>
</dbReference>
<sequence>MSTFSYSAAARQATASEPKDAAVAEGSAAAPAAPSTDEQPTAGPSSAPATTSKPEPTKIQHLILDAGPLLSLTPVRHLATTFHTTPLVLAELRDPKAREHWEHLKLTGVDVRVEPPSPEAMSKVVAFAKKTGDYAVLSQTDLSVVALTYQYEALVNGIDRIRTEPGQKLPPLHRPEEVKEAVVEEDEDEDEDEEEVEVEAEGAEADEKPEAAAEPTVDTITEKAAALSTNDKEETTEAAAPAAAPAAAAPTPAAPAKVPGWDEDDEEEGGAWITPSNVKKQRSKDLGLLPDEKRAAAAPLAAACMTGDYAVQNVLLGMGLGLVGEAGKRISKVRSWVLRCHACFKICKDSSKRFCPSCGNATLMRTTVSTSSVTGKQTIHLKKNFQYHLRGTKYSIPDPKPGRAKGQVKAGSGLILREDQAEWQDAVRVQRREREKEEKRAARGDGSWMDPDWMPEIISVGMSGKGRSHGHNMPSIGHGRKNPNQAKKRR</sequence>
<dbReference type="EMBL" id="QKWK01000012">
    <property type="protein sequence ID" value="TXT05026.1"/>
    <property type="molecule type" value="Genomic_DNA"/>
</dbReference>
<feature type="region of interest" description="Disordered" evidence="9">
    <location>
        <begin position="164"/>
        <end position="283"/>
    </location>
</feature>
<evidence type="ECO:0000256" key="7">
    <source>
        <dbReference type="PIRNR" id="PIRNR037125"/>
    </source>
</evidence>
<feature type="compositionally biased region" description="Polar residues" evidence="9">
    <location>
        <begin position="36"/>
        <end position="54"/>
    </location>
</feature>
<dbReference type="PANTHER" id="PTHR12814">
    <property type="entry name" value="RNA-BINDING PROTEIN NOB1"/>
    <property type="match status" value="1"/>
</dbReference>
<evidence type="ECO:0000313" key="12">
    <source>
        <dbReference type="EMBL" id="TXT05026.1"/>
    </source>
</evidence>
<dbReference type="GO" id="GO:0046872">
    <property type="term" value="F:metal ion binding"/>
    <property type="evidence" value="ECO:0007669"/>
    <property type="project" value="UniProtKB-UniRule"/>
</dbReference>
<feature type="compositionally biased region" description="Acidic residues" evidence="9">
    <location>
        <begin position="183"/>
        <end position="204"/>
    </location>
</feature>
<dbReference type="FunFam" id="3.40.50.1010:FF:000020">
    <property type="entry name" value="20S-pre-rRNA D-site endonuclease NOB1"/>
    <property type="match status" value="1"/>
</dbReference>
<organism evidence="12 13">
    <name type="scientific">Vanrija humicola</name>
    <name type="common">Yeast</name>
    <name type="synonym">Cryptococcus humicola</name>
    <dbReference type="NCBI Taxonomy" id="5417"/>
    <lineage>
        <taxon>Eukaryota</taxon>
        <taxon>Fungi</taxon>
        <taxon>Dikarya</taxon>
        <taxon>Basidiomycota</taxon>
        <taxon>Agaricomycotina</taxon>
        <taxon>Tremellomycetes</taxon>
        <taxon>Trichosporonales</taxon>
        <taxon>Trichosporonaceae</taxon>
        <taxon>Vanrija</taxon>
    </lineage>
</organism>
<evidence type="ECO:0000256" key="4">
    <source>
        <dbReference type="ARBA" id="ARBA00022801"/>
    </source>
</evidence>